<dbReference type="EMBL" id="BARU01018448">
    <property type="protein sequence ID" value="GAH56617.1"/>
    <property type="molecule type" value="Genomic_DNA"/>
</dbReference>
<reference evidence="1" key="1">
    <citation type="journal article" date="2014" name="Front. Microbiol.">
        <title>High frequency of phylogenetically diverse reductive dehalogenase-homologous genes in deep subseafloor sedimentary metagenomes.</title>
        <authorList>
            <person name="Kawai M."/>
            <person name="Futagami T."/>
            <person name="Toyoda A."/>
            <person name="Takaki Y."/>
            <person name="Nishi S."/>
            <person name="Hori S."/>
            <person name="Arai W."/>
            <person name="Tsubouchi T."/>
            <person name="Morono Y."/>
            <person name="Uchiyama I."/>
            <person name="Ito T."/>
            <person name="Fujiyama A."/>
            <person name="Inagaki F."/>
            <person name="Takami H."/>
        </authorList>
    </citation>
    <scope>NUCLEOTIDE SEQUENCE</scope>
    <source>
        <strain evidence="1">Expedition CK06-06</strain>
    </source>
</reference>
<accession>X1GHF5</accession>
<evidence type="ECO:0000313" key="1">
    <source>
        <dbReference type="EMBL" id="GAH56617.1"/>
    </source>
</evidence>
<dbReference type="AlphaFoldDB" id="X1GHF5"/>
<name>X1GHF5_9ZZZZ</name>
<protein>
    <submittedName>
        <fullName evidence="1">Uncharacterized protein</fullName>
    </submittedName>
</protein>
<proteinExistence type="predicted"/>
<organism evidence="1">
    <name type="scientific">marine sediment metagenome</name>
    <dbReference type="NCBI Taxonomy" id="412755"/>
    <lineage>
        <taxon>unclassified sequences</taxon>
        <taxon>metagenomes</taxon>
        <taxon>ecological metagenomes</taxon>
    </lineage>
</organism>
<feature type="non-terminal residue" evidence="1">
    <location>
        <position position="1"/>
    </location>
</feature>
<comment type="caution">
    <text evidence="1">The sequence shown here is derived from an EMBL/GenBank/DDBJ whole genome shotgun (WGS) entry which is preliminary data.</text>
</comment>
<gene>
    <name evidence="1" type="ORF">S03H2_30495</name>
</gene>
<sequence length="31" mass="3251">GEELLLNQSVGPVELAADGGLICLIERVTKL</sequence>